<feature type="non-terminal residue" evidence="1">
    <location>
        <position position="1"/>
    </location>
</feature>
<accession>A0ABD0R0S7</accession>
<protein>
    <submittedName>
        <fullName evidence="1">Uncharacterized protein</fullName>
    </submittedName>
</protein>
<gene>
    <name evidence="1" type="ORF">M9458_010405</name>
</gene>
<evidence type="ECO:0000313" key="1">
    <source>
        <dbReference type="EMBL" id="KAL0192109.1"/>
    </source>
</evidence>
<dbReference type="EMBL" id="JAMKFB020000005">
    <property type="protein sequence ID" value="KAL0192109.1"/>
    <property type="molecule type" value="Genomic_DNA"/>
</dbReference>
<dbReference type="Proteomes" id="UP001529510">
    <property type="component" value="Unassembled WGS sequence"/>
</dbReference>
<evidence type="ECO:0000313" key="2">
    <source>
        <dbReference type="Proteomes" id="UP001529510"/>
    </source>
</evidence>
<sequence length="50" mass="5684">QKGLNLSPLRDTPSWGDIMDSESTEFTPLFNQQLLVEGDEIEGDEEEDEE</sequence>
<dbReference type="AlphaFoldDB" id="A0ABD0R0S7"/>
<proteinExistence type="predicted"/>
<comment type="caution">
    <text evidence="1">The sequence shown here is derived from an EMBL/GenBank/DDBJ whole genome shotgun (WGS) entry which is preliminary data.</text>
</comment>
<organism evidence="1 2">
    <name type="scientific">Cirrhinus mrigala</name>
    <name type="common">Mrigala</name>
    <dbReference type="NCBI Taxonomy" id="683832"/>
    <lineage>
        <taxon>Eukaryota</taxon>
        <taxon>Metazoa</taxon>
        <taxon>Chordata</taxon>
        <taxon>Craniata</taxon>
        <taxon>Vertebrata</taxon>
        <taxon>Euteleostomi</taxon>
        <taxon>Actinopterygii</taxon>
        <taxon>Neopterygii</taxon>
        <taxon>Teleostei</taxon>
        <taxon>Ostariophysi</taxon>
        <taxon>Cypriniformes</taxon>
        <taxon>Cyprinidae</taxon>
        <taxon>Labeoninae</taxon>
        <taxon>Labeonini</taxon>
        <taxon>Cirrhinus</taxon>
    </lineage>
</organism>
<name>A0ABD0R0S7_CIRMR</name>
<feature type="non-terminal residue" evidence="1">
    <location>
        <position position="50"/>
    </location>
</feature>
<keyword evidence="2" id="KW-1185">Reference proteome</keyword>
<reference evidence="1 2" key="1">
    <citation type="submission" date="2024-05" db="EMBL/GenBank/DDBJ databases">
        <title>Genome sequencing and assembly of Indian major carp, Cirrhinus mrigala (Hamilton, 1822).</title>
        <authorList>
            <person name="Mohindra V."/>
            <person name="Chowdhury L.M."/>
            <person name="Lal K."/>
            <person name="Jena J.K."/>
        </authorList>
    </citation>
    <scope>NUCLEOTIDE SEQUENCE [LARGE SCALE GENOMIC DNA]</scope>
    <source>
        <strain evidence="1">CM1030</strain>
        <tissue evidence="1">Blood</tissue>
    </source>
</reference>